<dbReference type="PROSITE" id="PS50943">
    <property type="entry name" value="HTH_CROC1"/>
    <property type="match status" value="1"/>
</dbReference>
<keyword evidence="3" id="KW-1185">Reference proteome</keyword>
<proteinExistence type="predicted"/>
<dbReference type="EMBL" id="JAVREZ010000013">
    <property type="protein sequence ID" value="MDT0484793.1"/>
    <property type="molecule type" value="Genomic_DNA"/>
</dbReference>
<dbReference type="Proteomes" id="UP001183824">
    <property type="component" value="Unassembled WGS sequence"/>
</dbReference>
<name>A0ABU2VGU5_9ACTN</name>
<dbReference type="InterPro" id="IPR001387">
    <property type="entry name" value="Cro/C1-type_HTH"/>
</dbReference>
<dbReference type="Pfam" id="PF19054">
    <property type="entry name" value="DUF5753"/>
    <property type="match status" value="1"/>
</dbReference>
<protein>
    <submittedName>
        <fullName evidence="2">Helix-turn-helix transcriptional regulator</fullName>
    </submittedName>
</protein>
<comment type="caution">
    <text evidence="2">The sequence shown here is derived from an EMBL/GenBank/DDBJ whole genome shotgun (WGS) entry which is preliminary data.</text>
</comment>
<reference evidence="3" key="1">
    <citation type="submission" date="2023-07" db="EMBL/GenBank/DDBJ databases">
        <title>30 novel species of actinomycetes from the DSMZ collection.</title>
        <authorList>
            <person name="Nouioui I."/>
        </authorList>
    </citation>
    <scope>NUCLEOTIDE SEQUENCE [LARGE SCALE GENOMIC DNA]</scope>
    <source>
        <strain evidence="3">DSM 41640</strain>
    </source>
</reference>
<sequence length="288" mass="32411">MSARATTRRRHLGATMRKLRARKGMTLEEAGQLVGVSKATVSRYETTEGPVKWLVIDALCRVYGASDAERKAVVALAKDAKQQGWWSSLADHIPETMNLMLTLEDEAVREDHFSCVYVPGLLQTRNYTTALQQANEMRRLPEEVERLVDIRMRRQEILSRPKAPHLWAILDESVIRRVMGSPEIMREQLSHLLAASESGNITLQVLPFSRGAHCAALGSFVILGGAEPSLDVVYVDLHVGSVFMEKEAELDRYRLAFEYLRAQALDIEASRKLISHAKEDMKDAETKP</sequence>
<dbReference type="Pfam" id="PF13560">
    <property type="entry name" value="HTH_31"/>
    <property type="match status" value="1"/>
</dbReference>
<organism evidence="2 3">
    <name type="scientific">Streptomyces doebereineriae</name>
    <dbReference type="NCBI Taxonomy" id="3075528"/>
    <lineage>
        <taxon>Bacteria</taxon>
        <taxon>Bacillati</taxon>
        <taxon>Actinomycetota</taxon>
        <taxon>Actinomycetes</taxon>
        <taxon>Kitasatosporales</taxon>
        <taxon>Streptomycetaceae</taxon>
        <taxon>Streptomyces</taxon>
    </lineage>
</organism>
<dbReference type="InterPro" id="IPR010982">
    <property type="entry name" value="Lambda_DNA-bd_dom_sf"/>
</dbReference>
<dbReference type="InterPro" id="IPR043917">
    <property type="entry name" value="DUF5753"/>
</dbReference>
<accession>A0ABU2VGU5</accession>
<evidence type="ECO:0000259" key="1">
    <source>
        <dbReference type="PROSITE" id="PS50943"/>
    </source>
</evidence>
<dbReference type="CDD" id="cd00093">
    <property type="entry name" value="HTH_XRE"/>
    <property type="match status" value="1"/>
</dbReference>
<evidence type="ECO:0000313" key="3">
    <source>
        <dbReference type="Proteomes" id="UP001183824"/>
    </source>
</evidence>
<feature type="domain" description="HTH cro/C1-type" evidence="1">
    <location>
        <begin position="16"/>
        <end position="70"/>
    </location>
</feature>
<dbReference type="SMART" id="SM00530">
    <property type="entry name" value="HTH_XRE"/>
    <property type="match status" value="1"/>
</dbReference>
<dbReference type="SUPFAM" id="SSF47413">
    <property type="entry name" value="lambda repressor-like DNA-binding domains"/>
    <property type="match status" value="1"/>
</dbReference>
<evidence type="ECO:0000313" key="2">
    <source>
        <dbReference type="EMBL" id="MDT0484793.1"/>
    </source>
</evidence>
<dbReference type="RefSeq" id="WP_311717651.1">
    <property type="nucleotide sequence ID" value="NZ_JAVREZ010000013.1"/>
</dbReference>
<dbReference type="Gene3D" id="1.10.260.40">
    <property type="entry name" value="lambda repressor-like DNA-binding domains"/>
    <property type="match status" value="1"/>
</dbReference>
<gene>
    <name evidence="2" type="ORF">RNB18_32250</name>
</gene>